<dbReference type="EMBL" id="JAMZFW010000010">
    <property type="protein sequence ID" value="MCP1102355.1"/>
    <property type="molecule type" value="Genomic_DNA"/>
</dbReference>
<evidence type="ECO:0000313" key="3">
    <source>
        <dbReference type="Proteomes" id="UP001523566"/>
    </source>
</evidence>
<dbReference type="RefSeq" id="WP_262066142.1">
    <property type="nucleotide sequence ID" value="NZ_JAMXOD010000010.1"/>
</dbReference>
<feature type="transmembrane region" description="Helical" evidence="1">
    <location>
        <begin position="52"/>
        <end position="72"/>
    </location>
</feature>
<sequence>MKRNKITSLASVVFLFVFLILSSSYISSETSHEIQCHTSHCEVCQEIALCSTLLTSFLALVFVGTALFLLSLNSISKRNLREFLPFMTLVSLKVKLSN</sequence>
<gene>
    <name evidence="2" type="ORF">NK125_08025</name>
</gene>
<proteinExistence type="predicted"/>
<comment type="caution">
    <text evidence="2">The sequence shown here is derived from an EMBL/GenBank/DDBJ whole genome shotgun (WGS) entry which is preliminary data.</text>
</comment>
<keyword evidence="1" id="KW-0812">Transmembrane</keyword>
<keyword evidence="1" id="KW-1133">Transmembrane helix</keyword>
<name>A0ABT1E961_9FIRM</name>
<evidence type="ECO:0000313" key="2">
    <source>
        <dbReference type="EMBL" id="MCP1102355.1"/>
    </source>
</evidence>
<reference evidence="2 3" key="1">
    <citation type="journal article" date="2022" name="Genome Biol. Evol.">
        <title>Host diet, physiology and behaviors set the stage for Lachnospiraceae cladogenesis.</title>
        <authorList>
            <person name="Vera-Ponce De Leon A."/>
            <person name="Schneider M."/>
            <person name="Jahnes B.C."/>
            <person name="Sadowski V."/>
            <person name="Camuy-Velez L.A."/>
            <person name="Duan J."/>
            <person name="Sabree Z.L."/>
        </authorList>
    </citation>
    <scope>NUCLEOTIDE SEQUENCE [LARGE SCALE GENOMIC DNA]</scope>
    <source>
        <strain evidence="2 3">PAL113</strain>
    </source>
</reference>
<protein>
    <recommendedName>
        <fullName evidence="4">AraC family transcriptional regulator</fullName>
    </recommendedName>
</protein>
<evidence type="ECO:0008006" key="4">
    <source>
        <dbReference type="Google" id="ProtNLM"/>
    </source>
</evidence>
<evidence type="ECO:0000256" key="1">
    <source>
        <dbReference type="SAM" id="Phobius"/>
    </source>
</evidence>
<accession>A0ABT1E961</accession>
<keyword evidence="3" id="KW-1185">Reference proteome</keyword>
<dbReference type="Proteomes" id="UP001523566">
    <property type="component" value="Unassembled WGS sequence"/>
</dbReference>
<organism evidence="2 3">
    <name type="scientific">Aequitasia blattaphilus</name>
    <dbReference type="NCBI Taxonomy" id="2949332"/>
    <lineage>
        <taxon>Bacteria</taxon>
        <taxon>Bacillati</taxon>
        <taxon>Bacillota</taxon>
        <taxon>Clostridia</taxon>
        <taxon>Lachnospirales</taxon>
        <taxon>Lachnospiraceae</taxon>
        <taxon>Aequitasia</taxon>
    </lineage>
</organism>
<keyword evidence="1" id="KW-0472">Membrane</keyword>